<comment type="caution">
    <text evidence="1">The sequence shown here is derived from an EMBL/GenBank/DDBJ whole genome shotgun (WGS) entry which is preliminary data.</text>
</comment>
<dbReference type="GO" id="GO:0051880">
    <property type="term" value="F:G-quadruplex DNA binding"/>
    <property type="evidence" value="ECO:0007669"/>
    <property type="project" value="TreeGrafter"/>
</dbReference>
<proteinExistence type="predicted"/>
<keyword evidence="2" id="KW-1185">Reference proteome</keyword>
<dbReference type="GO" id="GO:0006302">
    <property type="term" value="P:double-strand break repair"/>
    <property type="evidence" value="ECO:0007669"/>
    <property type="project" value="TreeGrafter"/>
</dbReference>
<dbReference type="GO" id="GO:0000722">
    <property type="term" value="P:telomere maintenance via recombination"/>
    <property type="evidence" value="ECO:0007669"/>
    <property type="project" value="TreeGrafter"/>
</dbReference>
<dbReference type="OrthoDB" id="18797at2759"/>
<dbReference type="GO" id="GO:0070192">
    <property type="term" value="P:chromosome organization involved in meiotic cell cycle"/>
    <property type="evidence" value="ECO:0007669"/>
    <property type="project" value="TreeGrafter"/>
</dbReference>
<dbReference type="AlphaFoldDB" id="A0A2C6KEA8"/>
<protein>
    <submittedName>
        <fullName evidence="1">Smc n terminal domain-containing protein</fullName>
    </submittedName>
</protein>
<evidence type="ECO:0000313" key="2">
    <source>
        <dbReference type="Proteomes" id="UP000221165"/>
    </source>
</evidence>
<dbReference type="VEuPathDB" id="ToxoDB:CSUI_011467"/>
<dbReference type="GO" id="GO:0000794">
    <property type="term" value="C:condensed nuclear chromosome"/>
    <property type="evidence" value="ECO:0007669"/>
    <property type="project" value="TreeGrafter"/>
</dbReference>
<accession>A0A2C6KEA8</accession>
<dbReference type="Proteomes" id="UP000221165">
    <property type="component" value="Unassembled WGS sequence"/>
</dbReference>
<dbReference type="EMBL" id="MIGC01012012">
    <property type="protein sequence ID" value="PHJ14723.1"/>
    <property type="molecule type" value="Genomic_DNA"/>
</dbReference>
<gene>
    <name evidence="1" type="ORF">CSUI_011467</name>
</gene>
<dbReference type="GeneID" id="94434776"/>
<name>A0A2C6KEA8_9APIC</name>
<feature type="non-terminal residue" evidence="1">
    <location>
        <position position="103"/>
    </location>
</feature>
<dbReference type="PANTHER" id="PTHR18867:SF12">
    <property type="entry name" value="DNA REPAIR PROTEIN RAD50"/>
    <property type="match status" value="1"/>
</dbReference>
<dbReference type="RefSeq" id="XP_067916459.1">
    <property type="nucleotide sequence ID" value="XM_068071565.1"/>
</dbReference>
<dbReference type="GO" id="GO:0043047">
    <property type="term" value="F:single-stranded telomeric DNA binding"/>
    <property type="evidence" value="ECO:0007669"/>
    <property type="project" value="TreeGrafter"/>
</dbReference>
<dbReference type="PANTHER" id="PTHR18867">
    <property type="entry name" value="RAD50"/>
    <property type="match status" value="1"/>
</dbReference>
<dbReference type="GO" id="GO:0003691">
    <property type="term" value="F:double-stranded telomeric DNA binding"/>
    <property type="evidence" value="ECO:0007669"/>
    <property type="project" value="TreeGrafter"/>
</dbReference>
<dbReference type="GO" id="GO:0030870">
    <property type="term" value="C:Mre11 complex"/>
    <property type="evidence" value="ECO:0007669"/>
    <property type="project" value="TreeGrafter"/>
</dbReference>
<sequence>MQLTQSIDRKGRTKATFKQLEPFLQIKDCDSGQKASIGNKCADIDEQLPSLLGIHKAVLEHVVFCHQDDSCWPLAEMQILKKKFDQLFGATRYVKALENIRAV</sequence>
<dbReference type="GO" id="GO:0007004">
    <property type="term" value="P:telomere maintenance via telomerase"/>
    <property type="evidence" value="ECO:0007669"/>
    <property type="project" value="TreeGrafter"/>
</dbReference>
<reference evidence="1 2" key="1">
    <citation type="journal article" date="2017" name="Int. J. Parasitol.">
        <title>The genome of the protozoan parasite Cystoisospora suis and a reverse vaccinology approach to identify vaccine candidates.</title>
        <authorList>
            <person name="Palmieri N."/>
            <person name="Shrestha A."/>
            <person name="Ruttkowski B."/>
            <person name="Beck T."/>
            <person name="Vogl C."/>
            <person name="Tomley F."/>
            <person name="Blake D.P."/>
            <person name="Joachim A."/>
        </authorList>
    </citation>
    <scope>NUCLEOTIDE SEQUENCE [LARGE SCALE GENOMIC DNA]</scope>
    <source>
        <strain evidence="1 2">Wien I</strain>
    </source>
</reference>
<evidence type="ECO:0000313" key="1">
    <source>
        <dbReference type="EMBL" id="PHJ14723.1"/>
    </source>
</evidence>
<organism evidence="1 2">
    <name type="scientific">Cystoisospora suis</name>
    <dbReference type="NCBI Taxonomy" id="483139"/>
    <lineage>
        <taxon>Eukaryota</taxon>
        <taxon>Sar</taxon>
        <taxon>Alveolata</taxon>
        <taxon>Apicomplexa</taxon>
        <taxon>Conoidasida</taxon>
        <taxon>Coccidia</taxon>
        <taxon>Eucoccidiorida</taxon>
        <taxon>Eimeriorina</taxon>
        <taxon>Sarcocystidae</taxon>
        <taxon>Cystoisospora</taxon>
    </lineage>
</organism>